<dbReference type="Pfam" id="PF07883">
    <property type="entry name" value="Cupin_2"/>
    <property type="match status" value="1"/>
</dbReference>
<dbReference type="EMBL" id="OKRB01000096">
    <property type="protein sequence ID" value="SPE23386.1"/>
    <property type="molecule type" value="Genomic_DNA"/>
</dbReference>
<dbReference type="SUPFAM" id="SSF51182">
    <property type="entry name" value="RmlC-like cupins"/>
    <property type="match status" value="1"/>
</dbReference>
<dbReference type="PANTHER" id="PTHR36440">
    <property type="entry name" value="PUTATIVE (AFU_ORTHOLOGUE AFUA_8G07350)-RELATED"/>
    <property type="match status" value="1"/>
</dbReference>
<feature type="chain" id="PRO_5014835128" evidence="1">
    <location>
        <begin position="32"/>
        <end position="194"/>
    </location>
</feature>
<feature type="domain" description="Cupin type-2" evidence="2">
    <location>
        <begin position="85"/>
        <end position="148"/>
    </location>
</feature>
<gene>
    <name evidence="3" type="ORF">SBA5_390001</name>
</gene>
<dbReference type="InterPro" id="IPR014710">
    <property type="entry name" value="RmlC-like_jellyroll"/>
</dbReference>
<dbReference type="PROSITE" id="PS51318">
    <property type="entry name" value="TAT"/>
    <property type="match status" value="1"/>
</dbReference>
<reference evidence="4" key="1">
    <citation type="submission" date="2018-02" db="EMBL/GenBank/DDBJ databases">
        <authorList>
            <person name="Hausmann B."/>
        </authorList>
    </citation>
    <scope>NUCLEOTIDE SEQUENCE [LARGE SCALE GENOMIC DNA]</scope>
    <source>
        <strain evidence="4">Peat soil MAG SbA5</strain>
    </source>
</reference>
<evidence type="ECO:0000259" key="2">
    <source>
        <dbReference type="Pfam" id="PF07883"/>
    </source>
</evidence>
<name>A0A2N9LJF7_9BACT</name>
<dbReference type="InterPro" id="IPR053146">
    <property type="entry name" value="QDO-like"/>
</dbReference>
<evidence type="ECO:0000313" key="3">
    <source>
        <dbReference type="EMBL" id="SPE23386.1"/>
    </source>
</evidence>
<evidence type="ECO:0000313" key="4">
    <source>
        <dbReference type="Proteomes" id="UP000239735"/>
    </source>
</evidence>
<organism evidence="3 4">
    <name type="scientific">Candidatus Sulfuritelmatomonas gaucii</name>
    <dbReference type="NCBI Taxonomy" id="2043161"/>
    <lineage>
        <taxon>Bacteria</taxon>
        <taxon>Pseudomonadati</taxon>
        <taxon>Acidobacteriota</taxon>
        <taxon>Terriglobia</taxon>
        <taxon>Terriglobales</taxon>
        <taxon>Acidobacteriaceae</taxon>
        <taxon>Candidatus Sulfuritelmatomonas</taxon>
    </lineage>
</organism>
<dbReference type="Proteomes" id="UP000239735">
    <property type="component" value="Unassembled WGS sequence"/>
</dbReference>
<dbReference type="PANTHER" id="PTHR36440:SF1">
    <property type="entry name" value="PUTATIVE (AFU_ORTHOLOGUE AFUA_8G07350)-RELATED"/>
    <property type="match status" value="1"/>
</dbReference>
<keyword evidence="1" id="KW-0732">Signal</keyword>
<proteinExistence type="predicted"/>
<dbReference type="InterPro" id="IPR013096">
    <property type="entry name" value="Cupin_2"/>
</dbReference>
<dbReference type="AlphaFoldDB" id="A0A2N9LJF7"/>
<dbReference type="InterPro" id="IPR011051">
    <property type="entry name" value="RmlC_Cupin_sf"/>
</dbReference>
<dbReference type="OrthoDB" id="116921at2"/>
<accession>A0A2N9LJF7</accession>
<evidence type="ECO:0000256" key="1">
    <source>
        <dbReference type="SAM" id="SignalP"/>
    </source>
</evidence>
<sequence>MNFPRRTFLQSAASLVPAVALHDLIPNSALAQAPAPTVTAPEVHPVPAGDDRTGHLHSLGFSSMAFKVLSSDAGGNLIVIEHRGLQPGTGPALHLHYSQDEWFYVMEGEVVFQVGEQRPHLSSGDSVLAPRRIPHTFSAVGGPAHMLIAFTPADKMEQYFIDACAQPKLAATEDFINRYDMKWLGPSPFWKDSV</sequence>
<feature type="signal peptide" evidence="1">
    <location>
        <begin position="1"/>
        <end position="31"/>
    </location>
</feature>
<protein>
    <submittedName>
        <fullName evidence="3">Cupin 2 conserved barrel domain protein</fullName>
    </submittedName>
</protein>
<dbReference type="Gene3D" id="2.60.120.10">
    <property type="entry name" value="Jelly Rolls"/>
    <property type="match status" value="1"/>
</dbReference>
<dbReference type="InterPro" id="IPR006311">
    <property type="entry name" value="TAT_signal"/>
</dbReference>